<evidence type="ECO:0000313" key="3">
    <source>
        <dbReference type="Proteomes" id="UP000325081"/>
    </source>
</evidence>
<dbReference type="OrthoDB" id="1304165at2759"/>
<evidence type="ECO:0000256" key="1">
    <source>
        <dbReference type="SAM" id="MobiDB-lite"/>
    </source>
</evidence>
<feature type="region of interest" description="Disordered" evidence="1">
    <location>
        <begin position="116"/>
        <end position="165"/>
    </location>
</feature>
<name>A0A5A7R9T9_STRAF</name>
<dbReference type="AlphaFoldDB" id="A0A5A7R9T9"/>
<protein>
    <submittedName>
        <fullName evidence="2">S-adenosylmethionine:tRNAribosyltransferase-isomerase</fullName>
    </submittedName>
</protein>
<proteinExistence type="predicted"/>
<dbReference type="Proteomes" id="UP000325081">
    <property type="component" value="Unassembled WGS sequence"/>
</dbReference>
<dbReference type="GO" id="GO:0016740">
    <property type="term" value="F:transferase activity"/>
    <property type="evidence" value="ECO:0007669"/>
    <property type="project" value="UniProtKB-KW"/>
</dbReference>
<keyword evidence="2" id="KW-0413">Isomerase</keyword>
<comment type="caution">
    <text evidence="2">The sequence shown here is derived from an EMBL/GenBank/DDBJ whole genome shotgun (WGS) entry which is preliminary data.</text>
</comment>
<keyword evidence="3" id="KW-1185">Reference proteome</keyword>
<gene>
    <name evidence="2" type="ORF">STAS_31765</name>
</gene>
<keyword evidence="2" id="KW-0808">Transferase</keyword>
<feature type="region of interest" description="Disordered" evidence="1">
    <location>
        <begin position="218"/>
        <end position="237"/>
    </location>
</feature>
<organism evidence="2 3">
    <name type="scientific">Striga asiatica</name>
    <name type="common">Asiatic witchweed</name>
    <name type="synonym">Buchnera asiatica</name>
    <dbReference type="NCBI Taxonomy" id="4170"/>
    <lineage>
        <taxon>Eukaryota</taxon>
        <taxon>Viridiplantae</taxon>
        <taxon>Streptophyta</taxon>
        <taxon>Embryophyta</taxon>
        <taxon>Tracheophyta</taxon>
        <taxon>Spermatophyta</taxon>
        <taxon>Magnoliopsida</taxon>
        <taxon>eudicotyledons</taxon>
        <taxon>Gunneridae</taxon>
        <taxon>Pentapetalae</taxon>
        <taxon>asterids</taxon>
        <taxon>lamiids</taxon>
        <taxon>Lamiales</taxon>
        <taxon>Orobanchaceae</taxon>
        <taxon>Buchnereae</taxon>
        <taxon>Striga</taxon>
    </lineage>
</organism>
<dbReference type="EMBL" id="BKCP01010959">
    <property type="protein sequence ID" value="GER54202.1"/>
    <property type="molecule type" value="Genomic_DNA"/>
</dbReference>
<reference evidence="3" key="1">
    <citation type="journal article" date="2019" name="Curr. Biol.">
        <title>Genome Sequence of Striga asiatica Provides Insight into the Evolution of Plant Parasitism.</title>
        <authorList>
            <person name="Yoshida S."/>
            <person name="Kim S."/>
            <person name="Wafula E.K."/>
            <person name="Tanskanen J."/>
            <person name="Kim Y.M."/>
            <person name="Honaas L."/>
            <person name="Yang Z."/>
            <person name="Spallek T."/>
            <person name="Conn C.E."/>
            <person name="Ichihashi Y."/>
            <person name="Cheong K."/>
            <person name="Cui S."/>
            <person name="Der J.P."/>
            <person name="Gundlach H."/>
            <person name="Jiao Y."/>
            <person name="Hori C."/>
            <person name="Ishida J.K."/>
            <person name="Kasahara H."/>
            <person name="Kiba T."/>
            <person name="Kim M.S."/>
            <person name="Koo N."/>
            <person name="Laohavisit A."/>
            <person name="Lee Y.H."/>
            <person name="Lumba S."/>
            <person name="McCourt P."/>
            <person name="Mortimer J.C."/>
            <person name="Mutuku J.M."/>
            <person name="Nomura T."/>
            <person name="Sasaki-Sekimoto Y."/>
            <person name="Seto Y."/>
            <person name="Wang Y."/>
            <person name="Wakatake T."/>
            <person name="Sakakibara H."/>
            <person name="Demura T."/>
            <person name="Yamaguchi S."/>
            <person name="Yoneyama K."/>
            <person name="Manabe R.I."/>
            <person name="Nelson D.C."/>
            <person name="Schulman A.H."/>
            <person name="Timko M.P."/>
            <person name="dePamphilis C.W."/>
            <person name="Choi D."/>
            <person name="Shirasu K."/>
        </authorList>
    </citation>
    <scope>NUCLEOTIDE SEQUENCE [LARGE SCALE GENOMIC DNA]</scope>
    <source>
        <strain evidence="3">cv. UVA1</strain>
    </source>
</reference>
<dbReference type="PANTHER" id="PTHR46929:SF3">
    <property type="entry name" value="MYB_SANT-LIKE DOMAIN-CONTAINING PROTEIN"/>
    <property type="match status" value="1"/>
</dbReference>
<accession>A0A5A7R9T9</accession>
<sequence>MNNIGCSKDKKSEAKWTPEMEAQFTQLILEEVLNQNCIDGSLEDIFWRRFHTMKTSATGFGWCPIRNMITGGDEAWRIWTQRHPEDEYLKNRTCPHYYELTNIFIGKTATGSLATASTHSSQGRTRFRRSPAPIPENEMFSESGEGYTLDRSRSTRRHRAPSQSNDTVMNSIAETRMALQQVASVQTTIERAIVELEAYTDFLVDVVMMSDECNQYPDHVDSSDQAEHDLENSGDENIDECVETEDDVADSAYDNEEKVLVYAAQLDSPYEQLATLRASTSQRRPRIKRN</sequence>
<feature type="compositionally biased region" description="Basic and acidic residues" evidence="1">
    <location>
        <begin position="218"/>
        <end position="231"/>
    </location>
</feature>
<dbReference type="GO" id="GO:0016853">
    <property type="term" value="F:isomerase activity"/>
    <property type="evidence" value="ECO:0007669"/>
    <property type="project" value="UniProtKB-KW"/>
</dbReference>
<dbReference type="PANTHER" id="PTHR46929">
    <property type="entry name" value="EXPRESSED PROTEIN"/>
    <property type="match status" value="1"/>
</dbReference>
<evidence type="ECO:0000313" key="2">
    <source>
        <dbReference type="EMBL" id="GER54202.1"/>
    </source>
</evidence>